<comment type="caution">
    <text evidence="1">The sequence shown here is derived from an EMBL/GenBank/DDBJ whole genome shotgun (WGS) entry which is preliminary data.</text>
</comment>
<evidence type="ECO:0000313" key="2">
    <source>
        <dbReference type="Proteomes" id="UP000643403"/>
    </source>
</evidence>
<sequence>MTMWPGWSNENTLVLPLDDAPPGAPLDVDGRRFEPKDELHVTLVGPKLGAELQRVLGARLDAATRPAFDALDWSVERSGERLLVEKPGTTDDGARGTVASVIELVEIPALDFYYRWLGDLLGRQLAVPPAHVTLYTHGKARGIGIPAARHLRSWGRGLPASA</sequence>
<organism evidence="1 2">
    <name type="scientific">Cognatilysobacter xinjiangensis</name>
    <dbReference type="NCBI Taxonomy" id="546892"/>
    <lineage>
        <taxon>Bacteria</taxon>
        <taxon>Pseudomonadati</taxon>
        <taxon>Pseudomonadota</taxon>
        <taxon>Gammaproteobacteria</taxon>
        <taxon>Lysobacterales</taxon>
        <taxon>Lysobacteraceae</taxon>
        <taxon>Cognatilysobacter</taxon>
    </lineage>
</organism>
<accession>A0ABQ3CDF5</accession>
<dbReference type="EMBL" id="BMXY01000005">
    <property type="protein sequence ID" value="GGZ71700.1"/>
    <property type="molecule type" value="Genomic_DNA"/>
</dbReference>
<name>A0ABQ3CDF5_9GAMM</name>
<proteinExistence type="predicted"/>
<keyword evidence="2" id="KW-1185">Reference proteome</keyword>
<protein>
    <submittedName>
        <fullName evidence="1">Uncharacterized protein</fullName>
    </submittedName>
</protein>
<dbReference type="RefSeq" id="WP_189450985.1">
    <property type="nucleotide sequence ID" value="NZ_BMXY01000005.1"/>
</dbReference>
<evidence type="ECO:0000313" key="1">
    <source>
        <dbReference type="EMBL" id="GGZ71700.1"/>
    </source>
</evidence>
<reference evidence="2" key="1">
    <citation type="journal article" date="2019" name="Int. J. Syst. Evol. Microbiol.">
        <title>The Global Catalogue of Microorganisms (GCM) 10K type strain sequencing project: providing services to taxonomists for standard genome sequencing and annotation.</title>
        <authorList>
            <consortium name="The Broad Institute Genomics Platform"/>
            <consortium name="The Broad Institute Genome Sequencing Center for Infectious Disease"/>
            <person name="Wu L."/>
            <person name="Ma J."/>
        </authorList>
    </citation>
    <scope>NUCLEOTIDE SEQUENCE [LARGE SCALE GENOMIC DNA]</scope>
    <source>
        <strain evidence="2">KCTC 22558</strain>
    </source>
</reference>
<gene>
    <name evidence="1" type="ORF">GCM10008101_27420</name>
</gene>
<dbReference type="Proteomes" id="UP000643403">
    <property type="component" value="Unassembled WGS sequence"/>
</dbReference>